<dbReference type="Proteomes" id="UP000011668">
    <property type="component" value="Unassembled WGS sequence"/>
</dbReference>
<dbReference type="AlphaFoldDB" id="L8WZP8"/>
<dbReference type="EMBL" id="AFRT01000985">
    <property type="protein sequence ID" value="ELU41824.1"/>
    <property type="molecule type" value="Genomic_DNA"/>
</dbReference>
<organism evidence="1 2">
    <name type="scientific">Thanatephorus cucumeris (strain AG1-IA)</name>
    <name type="common">Rice sheath blight fungus</name>
    <name type="synonym">Rhizoctonia solani</name>
    <dbReference type="NCBI Taxonomy" id="983506"/>
    <lineage>
        <taxon>Eukaryota</taxon>
        <taxon>Fungi</taxon>
        <taxon>Dikarya</taxon>
        <taxon>Basidiomycota</taxon>
        <taxon>Agaricomycotina</taxon>
        <taxon>Agaricomycetes</taxon>
        <taxon>Cantharellales</taxon>
        <taxon>Ceratobasidiaceae</taxon>
        <taxon>Rhizoctonia</taxon>
        <taxon>Rhizoctonia solani AG-1</taxon>
    </lineage>
</organism>
<keyword evidence="2" id="KW-1185">Reference proteome</keyword>
<evidence type="ECO:0000313" key="2">
    <source>
        <dbReference type="Proteomes" id="UP000011668"/>
    </source>
</evidence>
<name>L8WZP8_THACA</name>
<comment type="caution">
    <text evidence="1">The sequence shown here is derived from an EMBL/GenBank/DDBJ whole genome shotgun (WGS) entry which is preliminary data.</text>
</comment>
<reference evidence="1 2" key="1">
    <citation type="journal article" date="2013" name="Nat. Commun.">
        <title>The evolution and pathogenic mechanisms of the rice sheath blight pathogen.</title>
        <authorList>
            <person name="Zheng A."/>
            <person name="Lin R."/>
            <person name="Xu L."/>
            <person name="Qin P."/>
            <person name="Tang C."/>
            <person name="Ai P."/>
            <person name="Zhang D."/>
            <person name="Liu Y."/>
            <person name="Sun Z."/>
            <person name="Feng H."/>
            <person name="Wang Y."/>
            <person name="Chen Y."/>
            <person name="Liang X."/>
            <person name="Fu R."/>
            <person name="Li Q."/>
            <person name="Zhang J."/>
            <person name="Yu X."/>
            <person name="Xie Z."/>
            <person name="Ding L."/>
            <person name="Guan P."/>
            <person name="Tang J."/>
            <person name="Liang Y."/>
            <person name="Wang S."/>
            <person name="Deng Q."/>
            <person name="Li S."/>
            <person name="Zhu J."/>
            <person name="Wang L."/>
            <person name="Liu H."/>
            <person name="Li P."/>
        </authorList>
    </citation>
    <scope>NUCLEOTIDE SEQUENCE [LARGE SCALE GENOMIC DNA]</scope>
    <source>
        <strain evidence="2">AG-1 IA</strain>
    </source>
</reference>
<gene>
    <name evidence="1" type="ORF">AG1IA_04144</name>
</gene>
<accession>L8WZP8</accession>
<protein>
    <submittedName>
        <fullName evidence="1">Uncharacterized protein</fullName>
    </submittedName>
</protein>
<proteinExistence type="predicted"/>
<dbReference type="HOGENOM" id="CLU_2905711_0_0_1"/>
<sequence length="62" mass="7218">MCYIYLCLDILVSVLVVCRVYCWYAESEMLLYNMRHLTHFLPARVCSSFLPSLLLRCAPNGL</sequence>
<evidence type="ECO:0000313" key="1">
    <source>
        <dbReference type="EMBL" id="ELU41824.1"/>
    </source>
</evidence>